<dbReference type="InterPro" id="IPR056798">
    <property type="entry name" value="ADH_Fe_C"/>
</dbReference>
<evidence type="ECO:0000259" key="2">
    <source>
        <dbReference type="Pfam" id="PF00465"/>
    </source>
</evidence>
<dbReference type="Gene3D" id="3.40.50.1970">
    <property type="match status" value="1"/>
</dbReference>
<reference evidence="4 5" key="1">
    <citation type="submission" date="2019-05" db="EMBL/GenBank/DDBJ databases">
        <title>Complete genome sequencing of Anaerostipes rhamnosivorans.</title>
        <authorList>
            <person name="Bui T.P.N."/>
            <person name="de Vos W.M."/>
        </authorList>
    </citation>
    <scope>NUCLEOTIDE SEQUENCE [LARGE SCALE GENOMIC DNA]</scope>
    <source>
        <strain evidence="4 5">1y2</strain>
    </source>
</reference>
<organism evidence="4 5">
    <name type="scientific">Anaerostipes rhamnosivorans</name>
    <dbReference type="NCBI Taxonomy" id="1229621"/>
    <lineage>
        <taxon>Bacteria</taxon>
        <taxon>Bacillati</taxon>
        <taxon>Bacillota</taxon>
        <taxon>Clostridia</taxon>
        <taxon>Lachnospirales</taxon>
        <taxon>Lachnospiraceae</taxon>
        <taxon>Anaerostipes</taxon>
    </lineage>
</organism>
<dbReference type="OrthoDB" id="9804734at2"/>
<dbReference type="KEGG" id="arf:AR1Y2_2848"/>
<dbReference type="GO" id="GO:0047577">
    <property type="term" value="F:4-hydroxybutyrate dehydrogenase activity"/>
    <property type="evidence" value="ECO:0007669"/>
    <property type="project" value="UniProtKB-EC"/>
</dbReference>
<dbReference type="Gene3D" id="1.20.1090.10">
    <property type="entry name" value="Dehydroquinate synthase-like - alpha domain"/>
    <property type="match status" value="1"/>
</dbReference>
<dbReference type="Pfam" id="PF00465">
    <property type="entry name" value="Fe-ADH"/>
    <property type="match status" value="1"/>
</dbReference>
<dbReference type="Proteomes" id="UP000298653">
    <property type="component" value="Chromosome"/>
</dbReference>
<keyword evidence="1 4" id="KW-0560">Oxidoreductase</keyword>
<sequence>MQLLRVVPSVYYFDTMKQFQEEFQIGPEDLVVTNRYLYEPLLKPLDVQANYIFQEAFGDGEPSDEMIDHIKKAASDCHYDRIFALGGGTILDICKVLALDMPDGCTPLLEGEREPVKKKHLIAVPTTCGTGSEVTNVAIAEIKSRHTKKGLASDACYADCAVLVPEALEGLPYQVFLTSSIDALIHAVESFLSPKATPATEMFSRKAIEMILTGYHHMAEHGKDARRKELNKFMLASNYAGIAFGNAGCAAVHALSYSIGGAFHVPHGEANYQFFMDVMQLYETKRPEGRIQNLKQTIADIFGWDRDSVFLRLRELLSNFMETRPLKDYGMVHSQIEEFTRSTVENQQRLLQNNYVELTKEEIREIFKRRYESQ</sequence>
<protein>
    <submittedName>
        <fullName evidence="4">NAD-dependent 4-hydroxybutyrate dehydrogenase</fullName>
        <ecNumber evidence="4">1.1.1.61</ecNumber>
    </submittedName>
</protein>
<evidence type="ECO:0000259" key="3">
    <source>
        <dbReference type="Pfam" id="PF25137"/>
    </source>
</evidence>
<dbReference type="PANTHER" id="PTHR11496">
    <property type="entry name" value="ALCOHOL DEHYDROGENASE"/>
    <property type="match status" value="1"/>
</dbReference>
<dbReference type="GO" id="GO:0004022">
    <property type="term" value="F:alcohol dehydrogenase (NAD+) activity"/>
    <property type="evidence" value="ECO:0007669"/>
    <property type="project" value="TreeGrafter"/>
</dbReference>
<proteinExistence type="predicted"/>
<evidence type="ECO:0000313" key="5">
    <source>
        <dbReference type="Proteomes" id="UP000298653"/>
    </source>
</evidence>
<dbReference type="Pfam" id="PF25137">
    <property type="entry name" value="ADH_Fe_C"/>
    <property type="match status" value="1"/>
</dbReference>
<evidence type="ECO:0000256" key="1">
    <source>
        <dbReference type="ARBA" id="ARBA00023002"/>
    </source>
</evidence>
<dbReference type="EC" id="1.1.1.61" evidence="4"/>
<dbReference type="PANTHER" id="PTHR11496:SF83">
    <property type="entry name" value="HYDROXYACID-OXOACID TRANSHYDROGENASE, MITOCHONDRIAL"/>
    <property type="match status" value="1"/>
</dbReference>
<dbReference type="CDD" id="cd14860">
    <property type="entry name" value="4HBD_NAD"/>
    <property type="match status" value="1"/>
</dbReference>
<dbReference type="RefSeq" id="WP_137329556.1">
    <property type="nucleotide sequence ID" value="NZ_CP040058.1"/>
</dbReference>
<dbReference type="GO" id="GO:0046872">
    <property type="term" value="F:metal ion binding"/>
    <property type="evidence" value="ECO:0007669"/>
    <property type="project" value="InterPro"/>
</dbReference>
<feature type="domain" description="Alcohol dehydrogenase iron-type/glycerol dehydrogenase GldA" evidence="2">
    <location>
        <begin position="16"/>
        <end position="164"/>
    </location>
</feature>
<dbReference type="InterPro" id="IPR039697">
    <property type="entry name" value="Alcohol_dehydrogenase_Fe"/>
</dbReference>
<feature type="domain" description="Fe-containing alcohol dehydrogenase-like C-terminal" evidence="3">
    <location>
        <begin position="178"/>
        <end position="370"/>
    </location>
</feature>
<accession>A0A4P8IEM2</accession>
<dbReference type="SUPFAM" id="SSF56796">
    <property type="entry name" value="Dehydroquinate synthase-like"/>
    <property type="match status" value="1"/>
</dbReference>
<dbReference type="AlphaFoldDB" id="A0A4P8IEM2"/>
<evidence type="ECO:0000313" key="4">
    <source>
        <dbReference type="EMBL" id="QCP36302.1"/>
    </source>
</evidence>
<dbReference type="InterPro" id="IPR001670">
    <property type="entry name" value="ADH_Fe/GldA"/>
</dbReference>
<keyword evidence="5" id="KW-1185">Reference proteome</keyword>
<gene>
    <name evidence="4" type="ORF">AR1Y2_2848</name>
</gene>
<dbReference type="EMBL" id="CP040058">
    <property type="protein sequence ID" value="QCP36302.1"/>
    <property type="molecule type" value="Genomic_DNA"/>
</dbReference>
<name>A0A4P8IEM2_9FIRM</name>